<reference evidence="1" key="1">
    <citation type="journal article" date="2015" name="Nature">
        <title>Complex archaea that bridge the gap between prokaryotes and eukaryotes.</title>
        <authorList>
            <person name="Spang A."/>
            <person name="Saw J.H."/>
            <person name="Jorgensen S.L."/>
            <person name="Zaremba-Niedzwiedzka K."/>
            <person name="Martijn J."/>
            <person name="Lind A.E."/>
            <person name="van Eijk R."/>
            <person name="Schleper C."/>
            <person name="Guy L."/>
            <person name="Ettema T.J."/>
        </authorList>
    </citation>
    <scope>NUCLEOTIDE SEQUENCE</scope>
</reference>
<accession>A0A0F9UET5</accession>
<organism evidence="1">
    <name type="scientific">marine sediment metagenome</name>
    <dbReference type="NCBI Taxonomy" id="412755"/>
    <lineage>
        <taxon>unclassified sequences</taxon>
        <taxon>metagenomes</taxon>
        <taxon>ecological metagenomes</taxon>
    </lineage>
</organism>
<evidence type="ECO:0000313" key="1">
    <source>
        <dbReference type="EMBL" id="KKN85852.1"/>
    </source>
</evidence>
<dbReference type="EMBL" id="LAZR01000154">
    <property type="protein sequence ID" value="KKN85852.1"/>
    <property type="molecule type" value="Genomic_DNA"/>
</dbReference>
<gene>
    <name evidence="1" type="ORF">LCGC14_0274700</name>
</gene>
<dbReference type="AlphaFoldDB" id="A0A0F9UET5"/>
<proteinExistence type="predicted"/>
<protein>
    <submittedName>
        <fullName evidence="1">Uncharacterized protein</fullName>
    </submittedName>
</protein>
<sequence>MATYCLEPTDVPPVETEHRRICTKLPVPESLAILERLAAAEPASMLGQPPVVWDHAEGFSVYDA</sequence>
<name>A0A0F9UET5_9ZZZZ</name>
<dbReference type="InterPro" id="IPR015422">
    <property type="entry name" value="PyrdxlP-dep_Trfase_small"/>
</dbReference>
<dbReference type="Gene3D" id="3.90.1150.10">
    <property type="entry name" value="Aspartate Aminotransferase, domain 1"/>
    <property type="match status" value="1"/>
</dbReference>
<comment type="caution">
    <text evidence="1">The sequence shown here is derived from an EMBL/GenBank/DDBJ whole genome shotgun (WGS) entry which is preliminary data.</text>
</comment>